<gene>
    <name evidence="2" type="ordered locus">Daes_0282</name>
</gene>
<dbReference type="STRING" id="643562.Daes_0282"/>
<dbReference type="KEGG" id="das:Daes_0282"/>
<dbReference type="eggNOG" id="ENOG5034619">
    <property type="taxonomic scope" value="Bacteria"/>
</dbReference>
<protein>
    <submittedName>
        <fullName evidence="2">Uncharacterized protein</fullName>
    </submittedName>
</protein>
<name>E6VVV7_PSEA9</name>
<organism evidence="2 3">
    <name type="scientific">Pseudodesulfovibrio aespoeensis (strain ATCC 700646 / DSM 10631 / Aspo-2)</name>
    <name type="common">Desulfovibrio aespoeensis</name>
    <dbReference type="NCBI Taxonomy" id="643562"/>
    <lineage>
        <taxon>Bacteria</taxon>
        <taxon>Pseudomonadati</taxon>
        <taxon>Thermodesulfobacteriota</taxon>
        <taxon>Desulfovibrionia</taxon>
        <taxon>Desulfovibrionales</taxon>
        <taxon>Desulfovibrionaceae</taxon>
    </lineage>
</organism>
<feature type="chain" id="PRO_5003211143" evidence="1">
    <location>
        <begin position="26"/>
        <end position="140"/>
    </location>
</feature>
<reference evidence="2 3" key="2">
    <citation type="journal article" date="2014" name="Genome Announc.">
        <title>Complete Genome Sequence of the Subsurface, Mesophilic Sulfate-Reducing Bacterium Desulfovibrio aespoeensis Aspo-2.</title>
        <authorList>
            <person name="Pedersen K."/>
            <person name="Bengtsson A."/>
            <person name="Edlund J."/>
            <person name="Rabe L."/>
            <person name="Hazen T."/>
            <person name="Chakraborty R."/>
            <person name="Goodwin L."/>
            <person name="Shapiro N."/>
        </authorList>
    </citation>
    <scope>NUCLEOTIDE SEQUENCE [LARGE SCALE GENOMIC DNA]</scope>
    <source>
        <strain evidence="3">ATCC 700646 / DSM 10631 / Aspo-2</strain>
    </source>
</reference>
<evidence type="ECO:0000313" key="3">
    <source>
        <dbReference type="Proteomes" id="UP000002191"/>
    </source>
</evidence>
<keyword evidence="1" id="KW-0732">Signal</keyword>
<accession>E6VVV7</accession>
<evidence type="ECO:0000313" key="2">
    <source>
        <dbReference type="EMBL" id="ADU61309.1"/>
    </source>
</evidence>
<proteinExistence type="predicted"/>
<keyword evidence="3" id="KW-1185">Reference proteome</keyword>
<dbReference type="EMBL" id="CP002431">
    <property type="protein sequence ID" value="ADU61309.1"/>
    <property type="molecule type" value="Genomic_DNA"/>
</dbReference>
<reference evidence="3" key="1">
    <citation type="submission" date="2010-12" db="EMBL/GenBank/DDBJ databases">
        <title>Complete sequence of Desulfovibrio aespoeensis Aspo-2.</title>
        <authorList>
            <consortium name="US DOE Joint Genome Institute"/>
            <person name="Lucas S."/>
            <person name="Copeland A."/>
            <person name="Lapidus A."/>
            <person name="Cheng J.-F."/>
            <person name="Goodwin L."/>
            <person name="Pitluck S."/>
            <person name="Chertkov O."/>
            <person name="Misra M."/>
            <person name="Detter J.C."/>
            <person name="Han C."/>
            <person name="Tapia R."/>
            <person name="Land M."/>
            <person name="Hauser L."/>
            <person name="Kyrpides N."/>
            <person name="Ivanova N."/>
            <person name="Ovchinnikova G."/>
            <person name="Pedersen K."/>
            <person name="Jagevall S."/>
            <person name="Hazen T."/>
            <person name="Woyke T."/>
        </authorList>
    </citation>
    <scope>NUCLEOTIDE SEQUENCE [LARGE SCALE GENOMIC DNA]</scope>
    <source>
        <strain evidence="3">ATCC 700646 / DSM 10631 / Aspo-2</strain>
    </source>
</reference>
<dbReference type="HOGENOM" id="CLU_1831909_0_0_7"/>
<feature type="signal peptide" evidence="1">
    <location>
        <begin position="1"/>
        <end position="25"/>
    </location>
</feature>
<sequence length="140" mass="14771" precursor="true">MIGKTARYILVIMAFSLFLSGVVPTGDAVAEPGNIAGSYAVSGWNPGSDTTGPPQYQGIAELTAWGDAWKYRGFMDGTAYVGVGVFDPLAKVLSLSFRSEDGSESGVTTLRMVGDRFSGHWVFAGVGNGILGAETWTRKP</sequence>
<evidence type="ECO:0000256" key="1">
    <source>
        <dbReference type="SAM" id="SignalP"/>
    </source>
</evidence>
<dbReference type="AlphaFoldDB" id="E6VVV7"/>
<dbReference type="Proteomes" id="UP000002191">
    <property type="component" value="Chromosome"/>
</dbReference>